<dbReference type="PANTHER" id="PTHR24148:SF73">
    <property type="entry name" value="HET DOMAIN PROTEIN (AFU_ORTHOLOGUE AFUA_8G01020)"/>
    <property type="match status" value="1"/>
</dbReference>
<dbReference type="Proteomes" id="UP001301769">
    <property type="component" value="Unassembled WGS sequence"/>
</dbReference>
<feature type="domain" description="Heterokaryon incompatibility" evidence="1">
    <location>
        <begin position="32"/>
        <end position="117"/>
    </location>
</feature>
<name>A0AAN6XVN4_9PEZI</name>
<feature type="non-terminal residue" evidence="2">
    <location>
        <position position="118"/>
    </location>
</feature>
<feature type="non-terminal residue" evidence="2">
    <location>
        <position position="1"/>
    </location>
</feature>
<evidence type="ECO:0000259" key="1">
    <source>
        <dbReference type="Pfam" id="PF06985"/>
    </source>
</evidence>
<dbReference type="PANTHER" id="PTHR24148">
    <property type="entry name" value="ANKYRIN REPEAT DOMAIN-CONTAINING PROTEIN 39 HOMOLOG-RELATED"/>
    <property type="match status" value="1"/>
</dbReference>
<dbReference type="InterPro" id="IPR010730">
    <property type="entry name" value="HET"/>
</dbReference>
<evidence type="ECO:0000313" key="2">
    <source>
        <dbReference type="EMBL" id="KAK4206551.1"/>
    </source>
</evidence>
<dbReference type="AlphaFoldDB" id="A0AAN6XVN4"/>
<comment type="caution">
    <text evidence="2">The sequence shown here is derived from an EMBL/GenBank/DDBJ whole genome shotgun (WGS) entry which is preliminary data.</text>
</comment>
<dbReference type="InterPro" id="IPR052895">
    <property type="entry name" value="HetReg/Transcr_Mod"/>
</dbReference>
<dbReference type="Pfam" id="PF06985">
    <property type="entry name" value="HET"/>
    <property type="match status" value="1"/>
</dbReference>
<protein>
    <submittedName>
        <fullName evidence="2">Heterokaryon incompatibility protein-domain-containing protein</fullName>
    </submittedName>
</protein>
<accession>A0AAN6XVN4</accession>
<dbReference type="EMBL" id="MU858388">
    <property type="protein sequence ID" value="KAK4206551.1"/>
    <property type="molecule type" value="Genomic_DNA"/>
</dbReference>
<sequence length="118" mass="13533">LRLLRIQQAPSCQDPIQCTLIHETLHQLLPPFEAISYTWADESGDSLKKATISIDSRVFGVTLNCERALRRVRLRTQSRLVWIDAICINQDSDAEKTHQVQLMAQIYARAKRVLIYIG</sequence>
<evidence type="ECO:0000313" key="3">
    <source>
        <dbReference type="Proteomes" id="UP001301769"/>
    </source>
</evidence>
<proteinExistence type="predicted"/>
<gene>
    <name evidence="2" type="ORF">QBC37DRAFT_242293</name>
</gene>
<reference evidence="2" key="1">
    <citation type="journal article" date="2023" name="Mol. Phylogenet. Evol.">
        <title>Genome-scale phylogeny and comparative genomics of the fungal order Sordariales.</title>
        <authorList>
            <person name="Hensen N."/>
            <person name="Bonometti L."/>
            <person name="Westerberg I."/>
            <person name="Brannstrom I.O."/>
            <person name="Guillou S."/>
            <person name="Cros-Aarteil S."/>
            <person name="Calhoun S."/>
            <person name="Haridas S."/>
            <person name="Kuo A."/>
            <person name="Mondo S."/>
            <person name="Pangilinan J."/>
            <person name="Riley R."/>
            <person name="LaButti K."/>
            <person name="Andreopoulos B."/>
            <person name="Lipzen A."/>
            <person name="Chen C."/>
            <person name="Yan M."/>
            <person name="Daum C."/>
            <person name="Ng V."/>
            <person name="Clum A."/>
            <person name="Steindorff A."/>
            <person name="Ohm R.A."/>
            <person name="Martin F."/>
            <person name="Silar P."/>
            <person name="Natvig D.O."/>
            <person name="Lalanne C."/>
            <person name="Gautier V."/>
            <person name="Ament-Velasquez S.L."/>
            <person name="Kruys A."/>
            <person name="Hutchinson M.I."/>
            <person name="Powell A.J."/>
            <person name="Barry K."/>
            <person name="Miller A.N."/>
            <person name="Grigoriev I.V."/>
            <person name="Debuchy R."/>
            <person name="Gladieux P."/>
            <person name="Hiltunen Thoren M."/>
            <person name="Johannesson H."/>
        </authorList>
    </citation>
    <scope>NUCLEOTIDE SEQUENCE</scope>
    <source>
        <strain evidence="2">PSN293</strain>
    </source>
</reference>
<keyword evidence="3" id="KW-1185">Reference proteome</keyword>
<organism evidence="2 3">
    <name type="scientific">Rhypophila decipiens</name>
    <dbReference type="NCBI Taxonomy" id="261697"/>
    <lineage>
        <taxon>Eukaryota</taxon>
        <taxon>Fungi</taxon>
        <taxon>Dikarya</taxon>
        <taxon>Ascomycota</taxon>
        <taxon>Pezizomycotina</taxon>
        <taxon>Sordariomycetes</taxon>
        <taxon>Sordariomycetidae</taxon>
        <taxon>Sordariales</taxon>
        <taxon>Naviculisporaceae</taxon>
        <taxon>Rhypophila</taxon>
    </lineage>
</organism>
<reference evidence="2" key="2">
    <citation type="submission" date="2023-05" db="EMBL/GenBank/DDBJ databases">
        <authorList>
            <consortium name="Lawrence Berkeley National Laboratory"/>
            <person name="Steindorff A."/>
            <person name="Hensen N."/>
            <person name="Bonometti L."/>
            <person name="Westerberg I."/>
            <person name="Brannstrom I.O."/>
            <person name="Guillou S."/>
            <person name="Cros-Aarteil S."/>
            <person name="Calhoun S."/>
            <person name="Haridas S."/>
            <person name="Kuo A."/>
            <person name="Mondo S."/>
            <person name="Pangilinan J."/>
            <person name="Riley R."/>
            <person name="Labutti K."/>
            <person name="Andreopoulos B."/>
            <person name="Lipzen A."/>
            <person name="Chen C."/>
            <person name="Yanf M."/>
            <person name="Daum C."/>
            <person name="Ng V."/>
            <person name="Clum A."/>
            <person name="Ohm R."/>
            <person name="Martin F."/>
            <person name="Silar P."/>
            <person name="Natvig D."/>
            <person name="Lalanne C."/>
            <person name="Gautier V."/>
            <person name="Ament-Velasquez S.L."/>
            <person name="Kruys A."/>
            <person name="Hutchinson M.I."/>
            <person name="Powell A.J."/>
            <person name="Barry K."/>
            <person name="Miller A.N."/>
            <person name="Grigoriev I.V."/>
            <person name="Debuchy R."/>
            <person name="Gladieux P."/>
            <person name="Thoren M.H."/>
            <person name="Johannesson H."/>
        </authorList>
    </citation>
    <scope>NUCLEOTIDE SEQUENCE</scope>
    <source>
        <strain evidence="2">PSN293</strain>
    </source>
</reference>